<dbReference type="EC" id="2.7.13.3" evidence="2"/>
<dbReference type="RefSeq" id="WP_354435021.1">
    <property type="nucleotide sequence ID" value="NZ_JBEPLY010000012.1"/>
</dbReference>
<protein>
    <recommendedName>
        <fullName evidence="2">histidine kinase</fullName>
        <ecNumber evidence="2">2.7.13.3</ecNumber>
    </recommendedName>
</protein>
<dbReference type="PROSITE" id="PS50109">
    <property type="entry name" value="HIS_KIN"/>
    <property type="match status" value="1"/>
</dbReference>
<evidence type="ECO:0000256" key="7">
    <source>
        <dbReference type="SAM" id="MobiDB-lite"/>
    </source>
</evidence>
<dbReference type="InterPro" id="IPR036890">
    <property type="entry name" value="HATPase_C_sf"/>
</dbReference>
<keyword evidence="3" id="KW-0808">Transferase</keyword>
<dbReference type="PROSITE" id="PS50112">
    <property type="entry name" value="PAS"/>
    <property type="match status" value="1"/>
</dbReference>
<evidence type="ECO:0000313" key="11">
    <source>
        <dbReference type="Proteomes" id="UP001549164"/>
    </source>
</evidence>
<evidence type="ECO:0000256" key="3">
    <source>
        <dbReference type="ARBA" id="ARBA00022679"/>
    </source>
</evidence>
<name>A0ABV2IE28_9HYPH</name>
<accession>A0ABV2IE28</accession>
<keyword evidence="6" id="KW-0175">Coiled coil</keyword>
<organism evidence="10 11">
    <name type="scientific">Martelella mangrovi</name>
    <dbReference type="NCBI Taxonomy" id="1397477"/>
    <lineage>
        <taxon>Bacteria</taxon>
        <taxon>Pseudomonadati</taxon>
        <taxon>Pseudomonadota</taxon>
        <taxon>Alphaproteobacteria</taxon>
        <taxon>Hyphomicrobiales</taxon>
        <taxon>Aurantimonadaceae</taxon>
        <taxon>Martelella</taxon>
    </lineage>
</organism>
<feature type="domain" description="PAS" evidence="9">
    <location>
        <begin position="613"/>
        <end position="683"/>
    </location>
</feature>
<feature type="region of interest" description="Disordered" evidence="7">
    <location>
        <begin position="930"/>
        <end position="951"/>
    </location>
</feature>
<dbReference type="SUPFAM" id="SSF55874">
    <property type="entry name" value="ATPase domain of HSP90 chaperone/DNA topoisomerase II/histidine kinase"/>
    <property type="match status" value="1"/>
</dbReference>
<keyword evidence="4" id="KW-0418">Kinase</keyword>
<dbReference type="PANTHER" id="PTHR42878:SF14">
    <property type="entry name" value="OSMOLARITY TWO-COMPONENT SYSTEM PROTEIN SSK1"/>
    <property type="match status" value="1"/>
</dbReference>
<dbReference type="InterPro" id="IPR005467">
    <property type="entry name" value="His_kinase_dom"/>
</dbReference>
<evidence type="ECO:0000256" key="4">
    <source>
        <dbReference type="ARBA" id="ARBA00022777"/>
    </source>
</evidence>
<sequence>MSTAIPHYLAFATHPALRGRSLAGKAMLAVDAEERHVVFANAAGARLLGQSLISAAIGTDAAENILLRQFMAVAGRLAEPGDTRNFTVNIPQRFRRVARQAVASLLVLGGRRYLILECENDIADDVMQDLVSGFGEDEAQLALVDGKGTVTHRSAGFDRTGLDSTEIGPVIESLAAGPEYYTERLATTQTGIWPLALGRLSRAPGLFLLFVSEDLSADLNPVDETAGEDAAPDTNIRSARDVIATIDESLGALLGQEDTAAQPAETQSPVVRRQPADAVEKEALQQAAETRHAEADTRRPARFVWHTDAAGRLIDVSDELADAVGPDMAAVTGLDFAEIETRFKVAGGSAIARLLQSADTWSGHTVHWPVSGTNMAVPVDLAALPTYTRERHFDGFRGYGLIRLGEETQVPDAAPAAAHTAERTKQAQQLTEAERHTLDEIASQLRSADTQPVSAPTEPADVEEEAPAPARAPVILRRTAEHAPRNASGAEDHASAIDDRKDAILIQSGERILHTNSAFLSLAGYGSLDAVIAAGGTDALIERGTDDRLFLHTADGGRLPVSLHLQAIVWHGGRALALTLRPEHETAGRTDLPVFKQDADKASDDPKMLQDGDVAELHAILDTSTDGILIFDEKRHIRSLSSSASALFGVESQDVIGEDAGLLFAEESHNDLESHLERLIDGHGGDVMHEGLEVIGREAGGGLIPLFITLGRLPQSGGICAILRDVTALKRREEDLRSAKRAAREAEDERDSLRSALRYELSQPLDAIISLSETMDHQPFGALGDSRYHGLAREIASKSRHARGVVGRLLEEPAPTEPSEAAPDPGELLPEEQVAPAAHETAQINDAVAEAVSLVQPRANARRIIIRAALSPALARTPSDAETLKEIALQLLQGAVQFTPAGGQVVVSTAVAASGETVLRFRDNGIAPARRRAAGQHAGDTAPQEENPHLQKARKLAERLGARFLVHAVPSEGMLVEVFLPIRETRPLHY</sequence>
<evidence type="ECO:0000256" key="2">
    <source>
        <dbReference type="ARBA" id="ARBA00012438"/>
    </source>
</evidence>
<comment type="caution">
    <text evidence="10">The sequence shown here is derived from an EMBL/GenBank/DDBJ whole genome shotgun (WGS) entry which is preliminary data.</text>
</comment>
<gene>
    <name evidence="10" type="ORF">ABID12_003131</name>
</gene>
<evidence type="ECO:0000259" key="9">
    <source>
        <dbReference type="PROSITE" id="PS50112"/>
    </source>
</evidence>
<keyword evidence="11" id="KW-1185">Reference proteome</keyword>
<dbReference type="Gene3D" id="1.10.287.130">
    <property type="match status" value="1"/>
</dbReference>
<evidence type="ECO:0000256" key="6">
    <source>
        <dbReference type="SAM" id="Coils"/>
    </source>
</evidence>
<evidence type="ECO:0000259" key="8">
    <source>
        <dbReference type="PROSITE" id="PS50109"/>
    </source>
</evidence>
<feature type="coiled-coil region" evidence="6">
    <location>
        <begin position="726"/>
        <end position="756"/>
    </location>
</feature>
<evidence type="ECO:0000256" key="5">
    <source>
        <dbReference type="ARBA" id="ARBA00023136"/>
    </source>
</evidence>
<feature type="compositionally biased region" description="Polar residues" evidence="7">
    <location>
        <begin position="444"/>
        <end position="454"/>
    </location>
</feature>
<feature type="region of interest" description="Disordered" evidence="7">
    <location>
        <begin position="412"/>
        <end position="431"/>
    </location>
</feature>
<dbReference type="Gene3D" id="3.30.450.20">
    <property type="entry name" value="PAS domain"/>
    <property type="match status" value="1"/>
</dbReference>
<dbReference type="EMBL" id="JBEPLY010000012">
    <property type="protein sequence ID" value="MET3601175.1"/>
    <property type="molecule type" value="Genomic_DNA"/>
</dbReference>
<dbReference type="SMART" id="SM00091">
    <property type="entry name" value="PAS"/>
    <property type="match status" value="2"/>
</dbReference>
<dbReference type="PANTHER" id="PTHR42878">
    <property type="entry name" value="TWO-COMPONENT HISTIDINE KINASE"/>
    <property type="match status" value="1"/>
</dbReference>
<proteinExistence type="predicted"/>
<dbReference type="InterPro" id="IPR013767">
    <property type="entry name" value="PAS_fold"/>
</dbReference>
<dbReference type="Gene3D" id="3.30.565.10">
    <property type="entry name" value="Histidine kinase-like ATPase, C-terminal domain"/>
    <property type="match status" value="1"/>
</dbReference>
<dbReference type="NCBIfam" id="TIGR00229">
    <property type="entry name" value="sensory_box"/>
    <property type="match status" value="1"/>
</dbReference>
<keyword evidence="5" id="KW-0472">Membrane</keyword>
<reference evidence="10 11" key="1">
    <citation type="submission" date="2024-06" db="EMBL/GenBank/DDBJ databases">
        <title>Genomic Encyclopedia of Type Strains, Phase IV (KMG-IV): sequencing the most valuable type-strain genomes for metagenomic binning, comparative biology and taxonomic classification.</title>
        <authorList>
            <person name="Goeker M."/>
        </authorList>
    </citation>
    <scope>NUCLEOTIDE SEQUENCE [LARGE SCALE GENOMIC DNA]</scope>
    <source>
        <strain evidence="10 11">DSM 28102</strain>
    </source>
</reference>
<feature type="domain" description="Histidine kinase" evidence="8">
    <location>
        <begin position="756"/>
        <end position="984"/>
    </location>
</feature>
<feature type="region of interest" description="Disordered" evidence="7">
    <location>
        <begin position="444"/>
        <end position="467"/>
    </location>
</feature>
<dbReference type="Pfam" id="PF00989">
    <property type="entry name" value="PAS"/>
    <property type="match status" value="1"/>
</dbReference>
<dbReference type="InterPro" id="IPR000014">
    <property type="entry name" value="PAS"/>
</dbReference>
<evidence type="ECO:0000313" key="10">
    <source>
        <dbReference type="EMBL" id="MET3601175.1"/>
    </source>
</evidence>
<dbReference type="InterPro" id="IPR050351">
    <property type="entry name" value="BphY/WalK/GraS-like"/>
</dbReference>
<evidence type="ECO:0000256" key="1">
    <source>
        <dbReference type="ARBA" id="ARBA00000085"/>
    </source>
</evidence>
<comment type="catalytic activity">
    <reaction evidence="1">
        <text>ATP + protein L-histidine = ADP + protein N-phospho-L-histidine.</text>
        <dbReference type="EC" id="2.7.13.3"/>
    </reaction>
</comment>
<dbReference type="Proteomes" id="UP001549164">
    <property type="component" value="Unassembled WGS sequence"/>
</dbReference>
<dbReference type="SUPFAM" id="SSF55785">
    <property type="entry name" value="PYP-like sensor domain (PAS domain)"/>
    <property type="match status" value="1"/>
</dbReference>
<dbReference type="InterPro" id="IPR035965">
    <property type="entry name" value="PAS-like_dom_sf"/>
</dbReference>